<gene>
    <name evidence="2" type="ORF">LNP81_00595</name>
</gene>
<keyword evidence="3" id="KW-1185">Reference proteome</keyword>
<keyword evidence="1" id="KW-0472">Membrane</keyword>
<evidence type="ECO:0000313" key="2">
    <source>
        <dbReference type="EMBL" id="MCC9061484.1"/>
    </source>
</evidence>
<reference evidence="2" key="1">
    <citation type="submission" date="2021-11" db="EMBL/GenBank/DDBJ databases">
        <title>Description of novel Flavobacterium species.</title>
        <authorList>
            <person name="Saticioglu I.B."/>
            <person name="Ay H."/>
            <person name="Altun S."/>
            <person name="Duman M."/>
        </authorList>
    </citation>
    <scope>NUCLEOTIDE SEQUENCE</scope>
    <source>
        <strain evidence="2">F-30</strain>
    </source>
</reference>
<dbReference type="EMBL" id="JAJJMM010000001">
    <property type="protein sequence ID" value="MCC9061484.1"/>
    <property type="molecule type" value="Genomic_DNA"/>
</dbReference>
<feature type="transmembrane region" description="Helical" evidence="1">
    <location>
        <begin position="48"/>
        <end position="66"/>
    </location>
</feature>
<sequence length="154" mass="18146">MRSIIDKNNPGNSEETLIYISKINIVWKICMLIATVIVFICNSECKEVVLILLAFGIFLLQIYFLVKSIKRIDEIQFRINSKGIQYKDLPLVPWNNIENERAVTEYTSDDNSNNYFIYHIIDSGKVMRFNLRKFNISKRELQLALMRQRNSFNT</sequence>
<evidence type="ECO:0008006" key="4">
    <source>
        <dbReference type="Google" id="ProtNLM"/>
    </source>
</evidence>
<proteinExistence type="predicted"/>
<protein>
    <recommendedName>
        <fullName evidence="4">YcxB-like protein</fullName>
    </recommendedName>
</protein>
<name>A0ABS8M7N3_9FLAO</name>
<comment type="caution">
    <text evidence="2">The sequence shown here is derived from an EMBL/GenBank/DDBJ whole genome shotgun (WGS) entry which is preliminary data.</text>
</comment>
<keyword evidence="1" id="KW-0812">Transmembrane</keyword>
<keyword evidence="1" id="KW-1133">Transmembrane helix</keyword>
<organism evidence="2 3">
    <name type="scientific">Flavobacterium piscisymbiosum</name>
    <dbReference type="NCBI Taxonomy" id="2893753"/>
    <lineage>
        <taxon>Bacteria</taxon>
        <taxon>Pseudomonadati</taxon>
        <taxon>Bacteroidota</taxon>
        <taxon>Flavobacteriia</taxon>
        <taxon>Flavobacteriales</taxon>
        <taxon>Flavobacteriaceae</taxon>
        <taxon>Flavobacterium</taxon>
    </lineage>
</organism>
<evidence type="ECO:0000313" key="3">
    <source>
        <dbReference type="Proteomes" id="UP001430679"/>
    </source>
</evidence>
<accession>A0ABS8M7N3</accession>
<feature type="transmembrane region" description="Helical" evidence="1">
    <location>
        <begin position="25"/>
        <end position="42"/>
    </location>
</feature>
<dbReference type="RefSeq" id="WP_230032591.1">
    <property type="nucleotide sequence ID" value="NZ_JAJJMM010000001.1"/>
</dbReference>
<dbReference type="Proteomes" id="UP001430679">
    <property type="component" value="Unassembled WGS sequence"/>
</dbReference>
<evidence type="ECO:0000256" key="1">
    <source>
        <dbReference type="SAM" id="Phobius"/>
    </source>
</evidence>